<dbReference type="OrthoDB" id="9811701at2"/>
<dbReference type="GO" id="GO:0005886">
    <property type="term" value="C:plasma membrane"/>
    <property type="evidence" value="ECO:0007669"/>
    <property type="project" value="UniProtKB-SubCell"/>
</dbReference>
<comment type="function">
    <text evidence="6">Increases the activity of extracellular murein hydrolases possibly by mediating their export via hole formation. Inhibited by the antiholin-like proteins LrgAB. In an unstressed cell, the LrgAB products probably inhibit the function of the CidAB proteins. When a cell is stressed by the addition of antibiotics or by other factors in the environment, the CidAB proteins possibly oligomerize within the bacterial cell membrane, creating lesions that disrupt the proton motive force, which in turn results in loss of cell viability. These lesions are also hypothesized to regulate the subsequent cell lysis by either allowing the murein hydrolases access to the cell wall substrate and/or regulating their activity by a possible change in the cell wall pH that results from loss of membrane potential.</text>
</comment>
<keyword evidence="10" id="KW-0378">Hydrolase</keyword>
<evidence type="ECO:0000256" key="1">
    <source>
        <dbReference type="ARBA" id="ARBA00004651"/>
    </source>
</evidence>
<feature type="transmembrane region" description="Helical" evidence="9">
    <location>
        <begin position="62"/>
        <end position="80"/>
    </location>
</feature>
<comment type="subcellular location">
    <subcellularLocation>
        <location evidence="1">Cell membrane</location>
        <topology evidence="1">Multi-pass membrane protein</topology>
    </subcellularLocation>
</comment>
<keyword evidence="5 9" id="KW-0472">Membrane</keyword>
<evidence type="ECO:0000256" key="8">
    <source>
        <dbReference type="ARBA" id="ARBA00039710"/>
    </source>
</evidence>
<dbReference type="GO" id="GO:0016787">
    <property type="term" value="F:hydrolase activity"/>
    <property type="evidence" value="ECO:0007669"/>
    <property type="project" value="UniProtKB-KW"/>
</dbReference>
<reference evidence="11" key="1">
    <citation type="submission" date="2017-08" db="EMBL/GenBank/DDBJ databases">
        <authorList>
            <person name="Varghese N."/>
            <person name="Submissions S."/>
        </authorList>
    </citation>
    <scope>NUCLEOTIDE SEQUENCE [LARGE SCALE GENOMIC DNA]</scope>
    <source>
        <strain evidence="11">DSM 23173</strain>
    </source>
</reference>
<accession>A0A285URN2</accession>
<keyword evidence="11" id="KW-1185">Reference proteome</keyword>
<organism evidence="10 11">
    <name type="scientific">Salinicoccus kekensis</name>
    <dbReference type="NCBI Taxonomy" id="714307"/>
    <lineage>
        <taxon>Bacteria</taxon>
        <taxon>Bacillati</taxon>
        <taxon>Bacillota</taxon>
        <taxon>Bacilli</taxon>
        <taxon>Bacillales</taxon>
        <taxon>Staphylococcaceae</taxon>
        <taxon>Salinicoccus</taxon>
    </lineage>
</organism>
<evidence type="ECO:0000313" key="11">
    <source>
        <dbReference type="Proteomes" id="UP000219412"/>
    </source>
</evidence>
<feature type="transmembrane region" description="Helical" evidence="9">
    <location>
        <begin position="133"/>
        <end position="161"/>
    </location>
</feature>
<proteinExistence type="inferred from homology"/>
<evidence type="ECO:0000256" key="2">
    <source>
        <dbReference type="ARBA" id="ARBA00022475"/>
    </source>
</evidence>
<dbReference type="PANTHER" id="PTHR30249:SF17">
    <property type="entry name" value="HOLIN-LIKE PROTEIN CIDB"/>
    <property type="match status" value="1"/>
</dbReference>
<feature type="transmembrane region" description="Helical" evidence="9">
    <location>
        <begin position="92"/>
        <end position="113"/>
    </location>
</feature>
<keyword evidence="4 9" id="KW-1133">Transmembrane helix</keyword>
<gene>
    <name evidence="10" type="ORF">SAMN05878391_2391</name>
</gene>
<dbReference type="Proteomes" id="UP000219412">
    <property type="component" value="Unassembled WGS sequence"/>
</dbReference>
<dbReference type="PANTHER" id="PTHR30249">
    <property type="entry name" value="PUTATIVE SEROTONIN TRANSPORTER"/>
    <property type="match status" value="1"/>
</dbReference>
<dbReference type="EMBL" id="OBQF01000006">
    <property type="protein sequence ID" value="SOC44520.1"/>
    <property type="molecule type" value="Genomic_DNA"/>
</dbReference>
<keyword evidence="3 9" id="KW-0812">Transmembrane</keyword>
<feature type="transmembrane region" description="Helical" evidence="9">
    <location>
        <begin position="204"/>
        <end position="227"/>
    </location>
</feature>
<dbReference type="RefSeq" id="WP_097042415.1">
    <property type="nucleotide sequence ID" value="NZ_OBQF01000006.1"/>
</dbReference>
<evidence type="ECO:0000256" key="4">
    <source>
        <dbReference type="ARBA" id="ARBA00022989"/>
    </source>
</evidence>
<evidence type="ECO:0000256" key="7">
    <source>
        <dbReference type="ARBA" id="ARBA00038265"/>
    </source>
</evidence>
<feature type="transmembrane region" description="Helical" evidence="9">
    <location>
        <begin position="31"/>
        <end position="50"/>
    </location>
</feature>
<keyword evidence="2" id="KW-1003">Cell membrane</keyword>
<evidence type="ECO:0000313" key="10">
    <source>
        <dbReference type="EMBL" id="SOC44520.1"/>
    </source>
</evidence>
<dbReference type="Pfam" id="PF04172">
    <property type="entry name" value="LrgB"/>
    <property type="match status" value="1"/>
</dbReference>
<dbReference type="InterPro" id="IPR007300">
    <property type="entry name" value="CidB/LrgB"/>
</dbReference>
<comment type="similarity">
    <text evidence="7">Belongs to the CidB/LrgB family. CidB subfamily.</text>
</comment>
<dbReference type="AlphaFoldDB" id="A0A285URN2"/>
<evidence type="ECO:0000256" key="6">
    <source>
        <dbReference type="ARBA" id="ARBA00037291"/>
    </source>
</evidence>
<name>A0A285URN2_9STAP</name>
<evidence type="ECO:0000256" key="3">
    <source>
        <dbReference type="ARBA" id="ARBA00022692"/>
    </source>
</evidence>
<feature type="transmembrane region" description="Helical" evidence="9">
    <location>
        <begin position="6"/>
        <end position="24"/>
    </location>
</feature>
<protein>
    <recommendedName>
        <fullName evidence="8">Holin-like protein CidB</fullName>
    </recommendedName>
</protein>
<evidence type="ECO:0000256" key="5">
    <source>
        <dbReference type="ARBA" id="ARBA00023136"/>
    </source>
</evidence>
<sequence length="228" mass="23979">MNILAASGIIAMTILVYRLSLYIHRKAESPFTLPILSSTVILIIFLSVFDIPYEQYMIGGEWINQLLGPAVVALAYPLYIHRKVMVKLAVPLFTGTAAGAFIGVVSGISLAKWTGFGTEILYAISAKSVTTPVAVVITESLGGITSLAAVMVMIAGIGGAVMHKYIFKIFGITSHLGRGMGMGAASHAIGTAEVMKDSQLEGSISTVAMVASAIIVSLITPGIVSWFV</sequence>
<evidence type="ECO:0000256" key="9">
    <source>
        <dbReference type="SAM" id="Phobius"/>
    </source>
</evidence>